<sequence length="543" mass="62035">MLIISFIMEKKKQSFRIRNSSNELFEALIFVYYLILFTLKTTFHLFMPLLISRLKHPLLSVKKKKSKSPRTMEAATVNTNLKASKPQLESSLDSQDFSPSARLLFEIITRPSSHDVESALSSTGIPPTHDIVHEVLKLCYENATAAITFFRWAGRTHKLTSYAWNLMVDLLGKNWMYEPMWDAVRSMKQEDMLSMTTFVSVFGSYCMAGKFNEAIKSFDVMDKYGVQQDVFMVNSLLRAICHEENQTTKALEFFDKIKLKIPPNSDTYAILLEGWEKEGNVAKAKITFDEMVNRVGWSPENMSAYDSFLTTLVRGLQADEAVKFLQVMKGKNCLPGLNFFSNALDTLAKQNDSTHAISLWDIMASSGLLPNSIMYNAMIGLHCNNNDVDNAFRLLDEMVFNGAFPDFLTFSIIFRCLIKNKKVHQVGKFFYEMIKNECPPTPIDCSAAIMTLTDGGDPEMAIEIWNYLVENHILPLDGSANALLIGFCNLGRMSQVRRFAEDMLDRRINIYESTMKKLKNTFDKTGRHGRDKYDCLIRRWKAP</sequence>
<feature type="repeat" description="PPR" evidence="3">
    <location>
        <begin position="371"/>
        <end position="405"/>
    </location>
</feature>
<evidence type="ECO:0000256" key="2">
    <source>
        <dbReference type="ARBA" id="ARBA00022737"/>
    </source>
</evidence>
<evidence type="ECO:0000313" key="6">
    <source>
        <dbReference type="Proteomes" id="UP001151532"/>
    </source>
</evidence>
<comment type="similarity">
    <text evidence="1">Belongs to the PPR family. P subfamily.</text>
</comment>
<keyword evidence="6" id="KW-1185">Reference proteome</keyword>
<keyword evidence="2" id="KW-0677">Repeat</keyword>
<evidence type="ECO:0000256" key="3">
    <source>
        <dbReference type="PROSITE-ProRule" id="PRU00708"/>
    </source>
</evidence>
<reference evidence="5" key="2">
    <citation type="journal article" date="2023" name="Int. J. Mol. Sci.">
        <title>De Novo Assembly and Annotation of 11 Diverse Shrub Willow (Salix) Genomes Reveals Novel Gene Organization in Sex-Linked Regions.</title>
        <authorList>
            <person name="Hyden B."/>
            <person name="Feng K."/>
            <person name="Yates T.B."/>
            <person name="Jawdy S."/>
            <person name="Cereghino C."/>
            <person name="Smart L.B."/>
            <person name="Muchero W."/>
        </authorList>
    </citation>
    <scope>NUCLEOTIDE SEQUENCE</scope>
    <source>
        <tissue evidence="5">Shoot tip</tissue>
    </source>
</reference>
<feature type="repeat" description="PPR" evidence="3">
    <location>
        <begin position="406"/>
        <end position="440"/>
    </location>
</feature>
<dbReference type="Pfam" id="PF01535">
    <property type="entry name" value="PPR"/>
    <property type="match status" value="1"/>
</dbReference>
<name>A0A9Q0TAB1_SALPP</name>
<evidence type="ECO:0000313" key="5">
    <source>
        <dbReference type="EMBL" id="KAJ6706473.1"/>
    </source>
</evidence>
<keyword evidence="4" id="KW-0812">Transmembrane</keyword>
<dbReference type="NCBIfam" id="TIGR00756">
    <property type="entry name" value="PPR"/>
    <property type="match status" value="2"/>
</dbReference>
<dbReference type="EMBL" id="JAPFFK010000016">
    <property type="protein sequence ID" value="KAJ6706473.1"/>
    <property type="molecule type" value="Genomic_DNA"/>
</dbReference>
<feature type="repeat" description="PPR" evidence="3">
    <location>
        <begin position="194"/>
        <end position="228"/>
    </location>
</feature>
<evidence type="ECO:0000256" key="1">
    <source>
        <dbReference type="ARBA" id="ARBA00007626"/>
    </source>
</evidence>
<protein>
    <recommendedName>
        <fullName evidence="7">Pentatricopeptide repeat-containing protein</fullName>
    </recommendedName>
</protein>
<dbReference type="OrthoDB" id="1911504at2759"/>
<organism evidence="5 6">
    <name type="scientific">Salix purpurea</name>
    <name type="common">Purple osier willow</name>
    <dbReference type="NCBI Taxonomy" id="77065"/>
    <lineage>
        <taxon>Eukaryota</taxon>
        <taxon>Viridiplantae</taxon>
        <taxon>Streptophyta</taxon>
        <taxon>Embryophyta</taxon>
        <taxon>Tracheophyta</taxon>
        <taxon>Spermatophyta</taxon>
        <taxon>Magnoliopsida</taxon>
        <taxon>eudicotyledons</taxon>
        <taxon>Gunneridae</taxon>
        <taxon>Pentapetalae</taxon>
        <taxon>rosids</taxon>
        <taxon>fabids</taxon>
        <taxon>Malpighiales</taxon>
        <taxon>Salicaceae</taxon>
        <taxon>Saliceae</taxon>
        <taxon>Salix</taxon>
    </lineage>
</organism>
<dbReference type="PANTHER" id="PTHR47447">
    <property type="entry name" value="OS03G0856100 PROTEIN"/>
    <property type="match status" value="1"/>
</dbReference>
<dbReference type="AlphaFoldDB" id="A0A9Q0TAB1"/>
<gene>
    <name evidence="5" type="ORF">OIU79_011009</name>
</gene>
<dbReference type="InterPro" id="IPR002885">
    <property type="entry name" value="PPR_rpt"/>
</dbReference>
<dbReference type="InterPro" id="IPR011990">
    <property type="entry name" value="TPR-like_helical_dom_sf"/>
</dbReference>
<comment type="caution">
    <text evidence="5">The sequence shown here is derived from an EMBL/GenBank/DDBJ whole genome shotgun (WGS) entry which is preliminary data.</text>
</comment>
<dbReference type="PANTHER" id="PTHR47447:SF28">
    <property type="entry name" value="PENTACOTRIPEPTIDE-REPEAT REGION OF PRORP DOMAIN-CONTAINING PROTEIN"/>
    <property type="match status" value="1"/>
</dbReference>
<dbReference type="Gene3D" id="1.25.40.10">
    <property type="entry name" value="Tetratricopeptide repeat domain"/>
    <property type="match status" value="3"/>
</dbReference>
<accession>A0A9Q0TAB1</accession>
<feature type="repeat" description="PPR" evidence="3">
    <location>
        <begin position="301"/>
        <end position="335"/>
    </location>
</feature>
<dbReference type="Pfam" id="PF13041">
    <property type="entry name" value="PPR_2"/>
    <property type="match status" value="1"/>
</dbReference>
<keyword evidence="4" id="KW-1133">Transmembrane helix</keyword>
<keyword evidence="4" id="KW-0472">Membrane</keyword>
<feature type="transmembrane region" description="Helical" evidence="4">
    <location>
        <begin position="30"/>
        <end position="51"/>
    </location>
</feature>
<dbReference type="Proteomes" id="UP001151532">
    <property type="component" value="Chromosome 3"/>
</dbReference>
<evidence type="ECO:0000256" key="4">
    <source>
        <dbReference type="SAM" id="Phobius"/>
    </source>
</evidence>
<dbReference type="Pfam" id="PF13812">
    <property type="entry name" value="PPR_3"/>
    <property type="match status" value="1"/>
</dbReference>
<reference evidence="5" key="1">
    <citation type="submission" date="2022-11" db="EMBL/GenBank/DDBJ databases">
        <authorList>
            <person name="Hyden B.L."/>
            <person name="Feng K."/>
            <person name="Yates T."/>
            <person name="Jawdy S."/>
            <person name="Smart L.B."/>
            <person name="Muchero W."/>
        </authorList>
    </citation>
    <scope>NUCLEOTIDE SEQUENCE</scope>
    <source>
        <tissue evidence="5">Shoot tip</tissue>
    </source>
</reference>
<evidence type="ECO:0008006" key="7">
    <source>
        <dbReference type="Google" id="ProtNLM"/>
    </source>
</evidence>
<dbReference type="PROSITE" id="PS51375">
    <property type="entry name" value="PPR"/>
    <property type="match status" value="4"/>
</dbReference>
<proteinExistence type="inferred from homology"/>